<feature type="compositionally biased region" description="Low complexity" evidence="1">
    <location>
        <begin position="355"/>
        <end position="377"/>
    </location>
</feature>
<protein>
    <submittedName>
        <fullName evidence="3">Phospholipase A(1) LCAT3</fullName>
    </submittedName>
</protein>
<feature type="compositionally biased region" description="Basic and acidic residues" evidence="1">
    <location>
        <begin position="1404"/>
        <end position="1416"/>
    </location>
</feature>
<proteinExistence type="predicted"/>
<dbReference type="Proteomes" id="UP000239899">
    <property type="component" value="Unassembled WGS sequence"/>
</dbReference>
<name>A0A2P6U2D2_CHLSO</name>
<dbReference type="InterPro" id="IPR003386">
    <property type="entry name" value="LACT/PDAT_acylTrfase"/>
</dbReference>
<dbReference type="OrthoDB" id="190846at2759"/>
<feature type="domain" description="Staygreen protein" evidence="2">
    <location>
        <begin position="611"/>
        <end position="679"/>
    </location>
</feature>
<dbReference type="GO" id="GO:0008374">
    <property type="term" value="F:O-acyltransferase activity"/>
    <property type="evidence" value="ECO:0007669"/>
    <property type="project" value="InterPro"/>
</dbReference>
<feature type="compositionally biased region" description="Basic residues" evidence="1">
    <location>
        <begin position="1548"/>
        <end position="1566"/>
    </location>
</feature>
<dbReference type="EMBL" id="LHPG02000002">
    <property type="protein sequence ID" value="PRW60475.1"/>
    <property type="molecule type" value="Genomic_DNA"/>
</dbReference>
<evidence type="ECO:0000259" key="2">
    <source>
        <dbReference type="Pfam" id="PF12638"/>
    </source>
</evidence>
<feature type="compositionally biased region" description="Low complexity" evidence="1">
    <location>
        <begin position="1529"/>
        <end position="1538"/>
    </location>
</feature>
<dbReference type="GO" id="GO:0006629">
    <property type="term" value="P:lipid metabolic process"/>
    <property type="evidence" value="ECO:0007669"/>
    <property type="project" value="InterPro"/>
</dbReference>
<feature type="compositionally biased region" description="Basic and acidic residues" evidence="1">
    <location>
        <begin position="1580"/>
        <end position="1604"/>
    </location>
</feature>
<feature type="compositionally biased region" description="Basic and acidic residues" evidence="1">
    <location>
        <begin position="1444"/>
        <end position="1457"/>
    </location>
</feature>
<feature type="compositionally biased region" description="Basic residues" evidence="1">
    <location>
        <begin position="1605"/>
        <end position="1617"/>
    </location>
</feature>
<dbReference type="PANTHER" id="PTHR11440">
    <property type="entry name" value="LECITHIN-CHOLESTEROL ACYLTRANSFERASE-RELATED"/>
    <property type="match status" value="1"/>
</dbReference>
<feature type="region of interest" description="Disordered" evidence="1">
    <location>
        <begin position="1"/>
        <end position="26"/>
    </location>
</feature>
<dbReference type="InterPro" id="IPR024438">
    <property type="entry name" value="Staygreen"/>
</dbReference>
<reference evidence="3 4" key="1">
    <citation type="journal article" date="2018" name="Plant J.">
        <title>Genome sequences of Chlorella sorokiniana UTEX 1602 and Micractinium conductrix SAG 241.80: implications to maltose excretion by a green alga.</title>
        <authorList>
            <person name="Arriola M.B."/>
            <person name="Velmurugan N."/>
            <person name="Zhang Y."/>
            <person name="Plunkett M.H."/>
            <person name="Hondzo H."/>
            <person name="Barney B.M."/>
        </authorList>
    </citation>
    <scope>NUCLEOTIDE SEQUENCE [LARGE SCALE GENOMIC DNA]</scope>
    <source>
        <strain evidence="4">UTEX 1602</strain>
    </source>
</reference>
<feature type="compositionally biased region" description="Low complexity" evidence="1">
    <location>
        <begin position="1570"/>
        <end position="1579"/>
    </location>
</feature>
<dbReference type="Gene3D" id="3.40.50.1820">
    <property type="entry name" value="alpha/beta hydrolase"/>
    <property type="match status" value="1"/>
</dbReference>
<feature type="region of interest" description="Disordered" evidence="1">
    <location>
        <begin position="1045"/>
        <end position="1087"/>
    </location>
</feature>
<feature type="compositionally biased region" description="Basic and acidic residues" evidence="1">
    <location>
        <begin position="1472"/>
        <end position="1483"/>
    </location>
</feature>
<dbReference type="Pfam" id="PF12638">
    <property type="entry name" value="Staygreen"/>
    <property type="match status" value="1"/>
</dbReference>
<keyword evidence="4" id="KW-1185">Reference proteome</keyword>
<evidence type="ECO:0000313" key="3">
    <source>
        <dbReference type="EMBL" id="PRW60475.1"/>
    </source>
</evidence>
<feature type="region of interest" description="Disordered" evidence="1">
    <location>
        <begin position="1400"/>
        <end position="1426"/>
    </location>
</feature>
<feature type="region of interest" description="Disordered" evidence="1">
    <location>
        <begin position="1442"/>
        <end position="1620"/>
    </location>
</feature>
<comment type="caution">
    <text evidence="3">The sequence shown here is derived from an EMBL/GenBank/DDBJ whole genome shotgun (WGS) entry which is preliminary data.</text>
</comment>
<dbReference type="Pfam" id="PF02450">
    <property type="entry name" value="LCAT"/>
    <property type="match status" value="1"/>
</dbReference>
<feature type="region of interest" description="Disordered" evidence="1">
    <location>
        <begin position="710"/>
        <end position="741"/>
    </location>
</feature>
<accession>A0A2P6U2D2</accession>
<evidence type="ECO:0000256" key="1">
    <source>
        <dbReference type="SAM" id="MobiDB-lite"/>
    </source>
</evidence>
<feature type="region of interest" description="Disordered" evidence="1">
    <location>
        <begin position="354"/>
        <end position="377"/>
    </location>
</feature>
<dbReference type="InterPro" id="IPR029058">
    <property type="entry name" value="AB_hydrolase_fold"/>
</dbReference>
<evidence type="ECO:0000313" key="4">
    <source>
        <dbReference type="Proteomes" id="UP000239899"/>
    </source>
</evidence>
<feature type="compositionally biased region" description="Basic residues" evidence="1">
    <location>
        <begin position="1417"/>
        <end position="1426"/>
    </location>
</feature>
<dbReference type="STRING" id="3076.A0A2P6U2D2"/>
<sequence length="1638" mass="171387">MAGNWPWPWPPGGGGGGDEPPAQPPAPVVLVPGICGTMLGVRAAGETGDGTRCWVSLRSADASFQKLWGKYSSRSGRVELLSPGQEVCVPQGQDESGLFAISVLDPDYGFASASLHYYEPLITFLQKNGYSPDVTLFGAGYDFRQSCRVSGRALLARLQEVSRRCGGRRLDLVTHSMGGLVVRSLLADYPAEFEALVGRWIAIGCPFGGAPGYAVDALLTGVQFGGSLGDYYFVERATFLQAACQSPAIFELLPPADFPYAKPPPQLTLWLKQPIPPPPEPYSSGTLTAAAGAAGAEAAAAGDSAGPPLRCAAHQQFVVQPEAAAAAAAAAASAAAAGEGAVPNVCSTEAHGSLAAGRSNGSTSTSGSMESGSSGVASGGLRSAEQYVFGHAHLPGLLARLLKDNAVQVDGTPVPLPFEQELWALAQASHDSWRGARLPHGCAFYNLHGAGISTPYDVQYGSWWLPLANLEAVPHANASFTYIDGDGTVPTESATAHGLDPTASVALKADHRGLVASQAVFTQVLEWLQAPLPRSQPGSGGSALRCRRVALQQRRQGRAPAPRVTAALPAVAAVAAPALAAVSKALLLGVAASWAHCAFKDWLESMKELFNFSPHRLHLQYLPGTEETGPLEARRYTLTHSDRTGELQLSIGQDWHHAQFSGWYKKLMRDEVLAEWRGAAAAGIIAASAGLARTASGGLARTASGGLARAASGGLSRDHRHTASSADAFSVPAGSAAPEQQHPHDVPSLHVYCHVSASTALEIAGAVARIPWPPAPPRLRAMIFQKDMPLVLAALSYAERRLLQACSQAERDQVAPDLKAYRLSGRRWIYNKLELVLRQGGGGRAAAAVAQAAASNVQFAAAHQESAVAFLLQLDSGAKVQAHVYLCHADAEPCRSGRTGSASGEEDGDGADQFAWRLVTRQQCCKGCQGPVLRAIQRFGRVGKRQAAKAAAEGEAEAEGGSSGSTGRKDPRFMYLSLDEACTHVGATAFRLVAGIYNRQGSHLLGTAVSPPIRCLANNDAPTGAAHITLEATLPADWEGWGGAAAGKRCSAQPTPRSLKRPGPAEATPQQPPPGLRTPSTSDKLSLLEPPATASRLPALCGASAQWQLPFPPVPSSAPPRLPVARQLSMPVEPPSPLGLGPSGYSGGGGIGGGSGMGAACTGGQAVSEDCSGLDCTGLGAAPADPLWATPPAELAAQLAPSLPFYSASHAAAEREAERQLSLLQQLKCSIAAATQPSASSCGSPLGGRAGGSASSLQIEVQQAPSRFHLPHLPGATYTAPAAAAAATTATAGAGGAGAHSGAGCHAGALGGPAATCHSPLPPPPEPAPGLGGGGLEFSRCCSLDGDLELEAMHSLMSDSQPSGAHVDLAPLLDDVGLMDLSVRPLSCMHAPAVASFRTAQPLDKPHAMKQPESRAHGKAQGRGRQKKFGAALGLEQFAKAKTKQYDKREQREKERALNAAKVNKLKKLKQRLGDKLEPKIKLPQEPLDEDDDEQQQHHHQRRQQGAASEAREQRDGEQQLGAAPPGSHEQQQQQGRQWEGRHPQQREHKHGGGKPGKQHKPRSRMQRIAAEAQAQKEAAAAEREARRQAAEERARKLAEDAKRRAAKSKQLYKKTGHGQPVMKYRVEKMLAALQQGQ</sequence>
<gene>
    <name evidence="3" type="ORF">C2E21_1114</name>
</gene>
<organism evidence="3 4">
    <name type="scientific">Chlorella sorokiniana</name>
    <name type="common">Freshwater green alga</name>
    <dbReference type="NCBI Taxonomy" id="3076"/>
    <lineage>
        <taxon>Eukaryota</taxon>
        <taxon>Viridiplantae</taxon>
        <taxon>Chlorophyta</taxon>
        <taxon>core chlorophytes</taxon>
        <taxon>Trebouxiophyceae</taxon>
        <taxon>Chlorellales</taxon>
        <taxon>Chlorellaceae</taxon>
        <taxon>Chlorella clade</taxon>
        <taxon>Chlorella</taxon>
    </lineage>
</organism>
<dbReference type="SUPFAM" id="SSF53474">
    <property type="entry name" value="alpha/beta-Hydrolases"/>
    <property type="match status" value="1"/>
</dbReference>